<feature type="domain" description="Cadherin N-terminal" evidence="3">
    <location>
        <begin position="24"/>
        <end position="61"/>
    </location>
</feature>
<evidence type="ECO:0000256" key="2">
    <source>
        <dbReference type="SAM" id="SignalP"/>
    </source>
</evidence>
<evidence type="ECO:0000259" key="3">
    <source>
        <dbReference type="Pfam" id="PF08266"/>
    </source>
</evidence>
<reference evidence="4 5" key="1">
    <citation type="submission" date="2020-10" db="EMBL/GenBank/DDBJ databases">
        <title>Pygocentrus nattereri (red-bellied piranha) genome, fPygNat1, primary haplotype.</title>
        <authorList>
            <person name="Myers G."/>
            <person name="Meyer A."/>
            <person name="Karagic N."/>
            <person name="Pippel M."/>
            <person name="Winkler S."/>
            <person name="Tracey A."/>
            <person name="Wood J."/>
            <person name="Formenti G."/>
            <person name="Howe K."/>
            <person name="Fedrigo O."/>
            <person name="Jarvis E.D."/>
        </authorList>
    </citation>
    <scope>NUCLEOTIDE SEQUENCE [LARGE SCALE GENOMIC DNA]</scope>
</reference>
<dbReference type="Gene3D" id="2.60.40.60">
    <property type="entry name" value="Cadherins"/>
    <property type="match status" value="1"/>
</dbReference>
<evidence type="ECO:0000256" key="1">
    <source>
        <dbReference type="ARBA" id="ARBA00023180"/>
    </source>
</evidence>
<feature type="signal peptide" evidence="2">
    <location>
        <begin position="1"/>
        <end position="23"/>
    </location>
</feature>
<name>A0AAR2KFE2_PYGNA</name>
<reference evidence="4" key="3">
    <citation type="submission" date="2025-09" db="UniProtKB">
        <authorList>
            <consortium name="Ensembl"/>
        </authorList>
    </citation>
    <scope>IDENTIFICATION</scope>
</reference>
<dbReference type="Proteomes" id="UP001501920">
    <property type="component" value="Chromosome 18"/>
</dbReference>
<organism evidence="4 5">
    <name type="scientific">Pygocentrus nattereri</name>
    <name type="common">Red-bellied piranha</name>
    <dbReference type="NCBI Taxonomy" id="42514"/>
    <lineage>
        <taxon>Eukaryota</taxon>
        <taxon>Metazoa</taxon>
        <taxon>Chordata</taxon>
        <taxon>Craniata</taxon>
        <taxon>Vertebrata</taxon>
        <taxon>Euteleostomi</taxon>
        <taxon>Actinopterygii</taxon>
        <taxon>Neopterygii</taxon>
        <taxon>Teleostei</taxon>
        <taxon>Ostariophysi</taxon>
        <taxon>Characiformes</taxon>
        <taxon>Characoidei</taxon>
        <taxon>Pygocentrus</taxon>
    </lineage>
</organism>
<dbReference type="InterPro" id="IPR013164">
    <property type="entry name" value="Cadherin_N"/>
</dbReference>
<evidence type="ECO:0000313" key="4">
    <source>
        <dbReference type="Ensembl" id="ENSPNAP00000061199.1"/>
    </source>
</evidence>
<protein>
    <recommendedName>
        <fullName evidence="3">Cadherin N-terminal domain-containing protein</fullName>
    </recommendedName>
</protein>
<dbReference type="AlphaFoldDB" id="A0AAR2KFE2"/>
<accession>A0AAR2KFE2</accession>
<dbReference type="GeneTree" id="ENSGT00940000178344"/>
<keyword evidence="5" id="KW-1185">Reference proteome</keyword>
<proteinExistence type="predicted"/>
<dbReference type="Pfam" id="PF08266">
    <property type="entry name" value="Cadherin_2"/>
    <property type="match status" value="1"/>
</dbReference>
<evidence type="ECO:0000313" key="5">
    <source>
        <dbReference type="Proteomes" id="UP001501920"/>
    </source>
</evidence>
<dbReference type="Ensembl" id="ENSPNAT00000055025.1">
    <property type="protein sequence ID" value="ENSPNAP00000061199.1"/>
    <property type="gene ID" value="ENSPNAG00000035972.1"/>
</dbReference>
<reference evidence="4" key="2">
    <citation type="submission" date="2025-08" db="UniProtKB">
        <authorList>
            <consortium name="Ensembl"/>
        </authorList>
    </citation>
    <scope>IDENTIFICATION</scope>
</reference>
<sequence length="68" mass="7575">MEIDGWVRMWLLLCACLWATSLGQIVYTVSEEVDKGTVVGNIAKDLKIGVHELESRMFQIVGPRAEPA</sequence>
<keyword evidence="2" id="KW-0732">Signal</keyword>
<feature type="chain" id="PRO_5043815140" description="Cadherin N-terminal domain-containing protein" evidence="2">
    <location>
        <begin position="24"/>
        <end position="68"/>
    </location>
</feature>
<keyword evidence="1" id="KW-0325">Glycoprotein</keyword>